<keyword evidence="2" id="KW-1185">Reference proteome</keyword>
<name>A0A448WEJ3_9PLAT</name>
<gene>
    <name evidence="1" type="ORF">PXEA_LOCUS3303</name>
</gene>
<reference evidence="1" key="1">
    <citation type="submission" date="2018-11" db="EMBL/GenBank/DDBJ databases">
        <authorList>
            <consortium name="Pathogen Informatics"/>
        </authorList>
    </citation>
    <scope>NUCLEOTIDE SEQUENCE</scope>
</reference>
<evidence type="ECO:0000313" key="2">
    <source>
        <dbReference type="Proteomes" id="UP000784294"/>
    </source>
</evidence>
<dbReference type="Proteomes" id="UP000784294">
    <property type="component" value="Unassembled WGS sequence"/>
</dbReference>
<organism evidence="1 2">
    <name type="scientific">Protopolystoma xenopodis</name>
    <dbReference type="NCBI Taxonomy" id="117903"/>
    <lineage>
        <taxon>Eukaryota</taxon>
        <taxon>Metazoa</taxon>
        <taxon>Spiralia</taxon>
        <taxon>Lophotrochozoa</taxon>
        <taxon>Platyhelminthes</taxon>
        <taxon>Monogenea</taxon>
        <taxon>Polyopisthocotylea</taxon>
        <taxon>Polystomatidea</taxon>
        <taxon>Polystomatidae</taxon>
        <taxon>Protopolystoma</taxon>
    </lineage>
</organism>
<proteinExistence type="predicted"/>
<comment type="caution">
    <text evidence="1">The sequence shown here is derived from an EMBL/GenBank/DDBJ whole genome shotgun (WGS) entry which is preliminary data.</text>
</comment>
<accession>A0A448WEJ3</accession>
<protein>
    <submittedName>
        <fullName evidence="1">Uncharacterized protein</fullName>
    </submittedName>
</protein>
<dbReference type="AlphaFoldDB" id="A0A448WEJ3"/>
<dbReference type="EMBL" id="CAAALY010007439">
    <property type="protein sequence ID" value="VEL09863.1"/>
    <property type="molecule type" value="Genomic_DNA"/>
</dbReference>
<evidence type="ECO:0000313" key="1">
    <source>
        <dbReference type="EMBL" id="VEL09863.1"/>
    </source>
</evidence>
<sequence length="196" mass="20475">MQSNSSSSLNIVSSVNSSYALSSPSDSAEIPSKSSPMVGYWKLRSTRGLSRTSRDNVTGSLVSTPALLSIRSSPLSSLPDSNTISSVSTSTSCVNFDAGPVLAIDGSADVLFTPILSTTTPDISAINKAAFPSASTSINSHCQHATSSVLSAISSTAPRVISPFFPQSSISIRPSVTSIHDTFPQEVCHSFPFELR</sequence>